<reference evidence="1" key="1">
    <citation type="submission" date="2020-02" db="EMBL/GenBank/DDBJ databases">
        <authorList>
            <person name="Meier V. D."/>
        </authorList>
    </citation>
    <scope>NUCLEOTIDE SEQUENCE</scope>
    <source>
        <strain evidence="1">AVDCRST_MAG56</strain>
    </source>
</reference>
<dbReference type="Gene3D" id="3.90.1570.20">
    <property type="match status" value="1"/>
</dbReference>
<dbReference type="EMBL" id="CADCTQ010000380">
    <property type="protein sequence ID" value="CAA9290584.1"/>
    <property type="molecule type" value="Genomic_DNA"/>
</dbReference>
<evidence type="ECO:0008006" key="2">
    <source>
        <dbReference type="Google" id="ProtNLM"/>
    </source>
</evidence>
<organism evidence="1">
    <name type="scientific">uncultured Cytophagales bacterium</name>
    <dbReference type="NCBI Taxonomy" id="158755"/>
    <lineage>
        <taxon>Bacteria</taxon>
        <taxon>Pseudomonadati</taxon>
        <taxon>Bacteroidota</taxon>
        <taxon>Sphingobacteriia</taxon>
        <taxon>Sphingobacteriales</taxon>
        <taxon>environmental samples</taxon>
    </lineage>
</organism>
<dbReference type="AlphaFoldDB" id="A0A6J4JYG9"/>
<gene>
    <name evidence="1" type="ORF">AVDCRST_MAG56-4537</name>
</gene>
<protein>
    <recommendedName>
        <fullName evidence="2">Restriction endonuclease domain-containing protein</fullName>
    </recommendedName>
</protein>
<proteinExistence type="predicted"/>
<sequence>MPNFHLPYVAEEMSVYGPKAHQRIISKLTSGLGPMYYREGTLSLEPLPETMLNEGEASPVPDLILYNNQTRTTPVIIEVCHSEGLRKDLKKVIGLIDGDEYGIEEGFVYDYLAGGWYCYRRGNGGLTETSSFSRVLDLDLNAFLLP</sequence>
<name>A0A6J4JYG9_9SPHI</name>
<accession>A0A6J4JYG9</accession>
<evidence type="ECO:0000313" key="1">
    <source>
        <dbReference type="EMBL" id="CAA9290584.1"/>
    </source>
</evidence>